<evidence type="ECO:0000259" key="1">
    <source>
        <dbReference type="Pfam" id="PF18735"/>
    </source>
</evidence>
<dbReference type="RefSeq" id="WP_201430921.1">
    <property type="nucleotide sequence ID" value="NZ_JAEQBW010000003.1"/>
</dbReference>
<keyword evidence="3" id="KW-1185">Reference proteome</keyword>
<evidence type="ECO:0000313" key="3">
    <source>
        <dbReference type="Proteomes" id="UP000611723"/>
    </source>
</evidence>
<evidence type="ECO:0000313" key="2">
    <source>
        <dbReference type="EMBL" id="MBK6265247.1"/>
    </source>
</evidence>
<proteinExistence type="predicted"/>
<feature type="domain" description="RiboL-PSP-HEPN" evidence="1">
    <location>
        <begin position="10"/>
        <end position="194"/>
    </location>
</feature>
<dbReference type="AlphaFoldDB" id="A0A934WYI7"/>
<dbReference type="Proteomes" id="UP000611723">
    <property type="component" value="Unassembled WGS sequence"/>
</dbReference>
<reference evidence="2" key="1">
    <citation type="submission" date="2021-01" db="EMBL/GenBank/DDBJ databases">
        <title>Marivirga aurantiaca sp. nov., isolated from intertidal surface sediments.</title>
        <authorList>
            <person name="Zhang M."/>
        </authorList>
    </citation>
    <scope>NUCLEOTIDE SEQUENCE</scope>
    <source>
        <strain evidence="2">S37H4</strain>
    </source>
</reference>
<gene>
    <name evidence="2" type="ORF">JKA74_09365</name>
</gene>
<comment type="caution">
    <text evidence="2">The sequence shown here is derived from an EMBL/GenBank/DDBJ whole genome shotgun (WGS) entry which is preliminary data.</text>
</comment>
<protein>
    <recommendedName>
        <fullName evidence="1">RiboL-PSP-HEPN domain-containing protein</fullName>
    </recommendedName>
</protein>
<name>A0A934WYI7_9BACT</name>
<dbReference type="Pfam" id="PF18735">
    <property type="entry name" value="HEPN_RiboL-PSP"/>
    <property type="match status" value="1"/>
</dbReference>
<accession>A0A934WYI7</accession>
<dbReference type="InterPro" id="IPR041519">
    <property type="entry name" value="HEPN_RiboL-PSP"/>
</dbReference>
<dbReference type="EMBL" id="JAEQBW010000003">
    <property type="protein sequence ID" value="MBK6265247.1"/>
    <property type="molecule type" value="Genomic_DNA"/>
</dbReference>
<organism evidence="2 3">
    <name type="scientific">Marivirga aurantiaca</name>
    <dbReference type="NCBI Taxonomy" id="2802615"/>
    <lineage>
        <taxon>Bacteria</taxon>
        <taxon>Pseudomonadati</taxon>
        <taxon>Bacteroidota</taxon>
        <taxon>Cytophagia</taxon>
        <taxon>Cytophagales</taxon>
        <taxon>Marivirgaceae</taxon>
        <taxon>Marivirga</taxon>
    </lineage>
</organism>
<sequence length="197" mass="23040">MAESSIYSDYSSQLEKLKDIVDKTSTKSVIESPDPYFGDNINFFTKSFLVNICAYLESFIKDVTFSCIENINTRIESSKIPHNLILWDLNYDKEIKEKSYSFSNLKVRIKKKDLDEHISGSPFRTIKLFRNIGINLETNADFNSCKERINMIVVKRNKILHHNDDASDISFSDIMQYIDEIDKYMKTLDKCIEEMKK</sequence>